<comment type="caution">
    <text evidence="2">The sequence shown here is derived from an EMBL/GenBank/DDBJ whole genome shotgun (WGS) entry which is preliminary data.</text>
</comment>
<evidence type="ECO:0000313" key="2">
    <source>
        <dbReference type="EMBL" id="CAH0374889.1"/>
    </source>
</evidence>
<dbReference type="GO" id="GO:0004805">
    <property type="term" value="F:trehalose-phosphatase activity"/>
    <property type="evidence" value="ECO:0007669"/>
    <property type="project" value="TreeGrafter"/>
</dbReference>
<keyword evidence="3" id="KW-1185">Reference proteome</keyword>
<accession>A0A8J2X0D0</accession>
<dbReference type="CDD" id="cd03788">
    <property type="entry name" value="GT20_TPS"/>
    <property type="match status" value="1"/>
</dbReference>
<organism evidence="2 3">
    <name type="scientific">Pelagomonas calceolata</name>
    <dbReference type="NCBI Taxonomy" id="35677"/>
    <lineage>
        <taxon>Eukaryota</taxon>
        <taxon>Sar</taxon>
        <taxon>Stramenopiles</taxon>
        <taxon>Ochrophyta</taxon>
        <taxon>Pelagophyceae</taxon>
        <taxon>Pelagomonadales</taxon>
        <taxon>Pelagomonadaceae</taxon>
        <taxon>Pelagomonas</taxon>
    </lineage>
</organism>
<feature type="compositionally biased region" description="Acidic residues" evidence="1">
    <location>
        <begin position="560"/>
        <end position="591"/>
    </location>
</feature>
<dbReference type="InterPro" id="IPR003337">
    <property type="entry name" value="Trehalose_PPase"/>
</dbReference>
<name>A0A8J2X0D0_9STRA</name>
<feature type="region of interest" description="Disordered" evidence="1">
    <location>
        <begin position="877"/>
        <end position="902"/>
    </location>
</feature>
<sequence length="1381" mass="153099">MASPKDKNEEEILERIAALYGQLDDIRDQRREVHTVGTEDGPRVVLVTRRLPRDRRRGQRVPDTMDQALSNFRQVTASGRDVYWVGSPVTQMQTPTEQRALRDQLLREQRYAPVFLDAKRERLFYDGFCKRVLWPLFHSSPPTTEDTVTRARAVNYEEEDRDDDDTMWNAYVGANQAFADVIRDVAQDGDLIWIQDYHFMLLPRMLRQLSPDSKLGFFLHVPFPSSELYRTLPFREEILRGLLAADLLGFQTYDYARHFLSSCEMVLGLETAPDHVEHEGHLTRVCVCPVGIEPEVVKARSLASPTLAAIRRLEGQLQGRALFLGVDTLDPTKGLVHKFLAFEDLFSQHPELADELVFVQVVLGAGGAANLKPEDRLEGKLITRTTSERKNKPTGRLELDVVEQKTSKGVFSTLERQLHAMVSRINSQYATLDFEGPVQYFGADAKTPPGEATLAALFALADVLVITPIRDGMNVVPFEYLVAREAHKKLGAVLLSEFAGCARSLGGAVLVNPWDTRRVTTLLYRLFRRARRANARDARTRRRKVDRVTSSSTGSAYASDSDEFDSDLDEDDSDDDSEAEDSSADEADDSEDGRQLSTVASSDAGSLLKKPNLAQGGALRSRSIRARGVERKRAHEHMLQYVYNFTARSWARRFLDQLQEAAETKASRTLCRELTVPQLTAPYTKTKRRVIVLELEGVLAKPTALAELIDVPVKILNYLEALCNDPQNRAVVILSARSAETLSKIFEGINCDSLVLAAEEGLSIRWGPNEPFEMQVSDFDLDLSWLDDAEPLIAYYTERTPGSVVERKVSGLAWHYRDCDLNHGAWQARQLQVALGELAKHVPLSVFSGDKFIEVRPMRLSVPNVLELTLKKFQDQDLALEDPPSTPPQELPRRKSFDRVDDDSQTIDRHVDYVLFVASGNGLVDEEIFESMAPPPFDLDEFCSRVARLNEGRDIEDEDPSTPVKFHKTPPSSPGRMAKPLTPLRLSDEAPVLEQFKAVLAGGDRGTSDPARRADLVARREFNPRRDFPPSAMLFQAMRRRYGRDWSRVDLPTSASACWALVGGRTPRPGAPRAERSTFLAEFEDLHGVDSPDVLPSLAEATSGQPLVRQRSVDDAPTSPSEKPSMGAVLTRALHANALALSRALRFPAPRADSLEEAARSVRQEAPPSPARLEKIQPWTGQKAQTPRTKERSQSPRLEDEEKWESVQDKLSSQDPRLKEAREVVPTSRLSKPGAAPTLQRPAPVYVSVASRGAATAQQRREFDRAARIASAKRAAVPPTPKKAALAIDAEAAAAAAAAAMAGPPPSPSQNPEQAPDLSDLAAAAAAAADDTHPGLDLPLLTFSCIVGIKLSQATYYLRSQDLVAALLAQLADCASVSQDD</sequence>
<dbReference type="OrthoDB" id="195935at2759"/>
<feature type="compositionally biased region" description="Basic and acidic residues" evidence="1">
    <location>
        <begin position="1188"/>
        <end position="1208"/>
    </location>
</feature>
<dbReference type="Pfam" id="PF00982">
    <property type="entry name" value="Glyco_transf_20"/>
    <property type="match status" value="2"/>
</dbReference>
<dbReference type="SUPFAM" id="SSF56784">
    <property type="entry name" value="HAD-like"/>
    <property type="match status" value="1"/>
</dbReference>
<evidence type="ECO:0000256" key="1">
    <source>
        <dbReference type="SAM" id="MobiDB-lite"/>
    </source>
</evidence>
<dbReference type="InterPro" id="IPR036412">
    <property type="entry name" value="HAD-like_sf"/>
</dbReference>
<dbReference type="GO" id="GO:0003825">
    <property type="term" value="F:alpha,alpha-trehalose-phosphate synthase (UDP-forming) activity"/>
    <property type="evidence" value="ECO:0007669"/>
    <property type="project" value="TreeGrafter"/>
</dbReference>
<feature type="region of interest" description="Disordered" evidence="1">
    <location>
        <begin position="1299"/>
        <end position="1323"/>
    </location>
</feature>
<dbReference type="EMBL" id="CAKKNE010000004">
    <property type="protein sequence ID" value="CAH0374889.1"/>
    <property type="molecule type" value="Genomic_DNA"/>
</dbReference>
<dbReference type="Gene3D" id="3.40.50.2000">
    <property type="entry name" value="Glycogen Phosphorylase B"/>
    <property type="match status" value="2"/>
</dbReference>
<dbReference type="InterPro" id="IPR001830">
    <property type="entry name" value="Glyco_trans_20"/>
</dbReference>
<feature type="region of interest" description="Disordered" evidence="1">
    <location>
        <begin position="538"/>
        <end position="612"/>
    </location>
</feature>
<evidence type="ECO:0000313" key="3">
    <source>
        <dbReference type="Proteomes" id="UP000789595"/>
    </source>
</evidence>
<feature type="region of interest" description="Disordered" evidence="1">
    <location>
        <begin position="1101"/>
        <end position="1125"/>
    </location>
</feature>
<feature type="region of interest" description="Disordered" evidence="1">
    <location>
        <begin position="954"/>
        <end position="978"/>
    </location>
</feature>
<gene>
    <name evidence="2" type="ORF">PECAL_4P22000</name>
</gene>
<dbReference type="PANTHER" id="PTHR10788">
    <property type="entry name" value="TREHALOSE-6-PHOSPHATE SYNTHASE"/>
    <property type="match status" value="1"/>
</dbReference>
<evidence type="ECO:0008006" key="4">
    <source>
        <dbReference type="Google" id="ProtNLM"/>
    </source>
</evidence>
<dbReference type="SUPFAM" id="SSF53756">
    <property type="entry name" value="UDP-Glycosyltransferase/glycogen phosphorylase"/>
    <property type="match status" value="1"/>
</dbReference>
<dbReference type="PANTHER" id="PTHR10788:SF106">
    <property type="entry name" value="BCDNA.GH08860"/>
    <property type="match status" value="1"/>
</dbReference>
<reference evidence="2" key="1">
    <citation type="submission" date="2021-11" db="EMBL/GenBank/DDBJ databases">
        <authorList>
            <consortium name="Genoscope - CEA"/>
            <person name="William W."/>
        </authorList>
    </citation>
    <scope>NUCLEOTIDE SEQUENCE</scope>
</reference>
<dbReference type="Proteomes" id="UP000789595">
    <property type="component" value="Unassembled WGS sequence"/>
</dbReference>
<feature type="compositionally biased region" description="Polar residues" evidence="1">
    <location>
        <begin position="595"/>
        <end position="604"/>
    </location>
</feature>
<dbReference type="GO" id="GO:0005992">
    <property type="term" value="P:trehalose biosynthetic process"/>
    <property type="evidence" value="ECO:0007669"/>
    <property type="project" value="InterPro"/>
</dbReference>
<protein>
    <recommendedName>
        <fullName evidence="4">Alpha,alpha-trehalose-phosphate synthase (UDP-forming)</fullName>
    </recommendedName>
</protein>
<feature type="compositionally biased region" description="Low complexity" evidence="1">
    <location>
        <begin position="549"/>
        <end position="559"/>
    </location>
</feature>
<dbReference type="GO" id="GO:0005829">
    <property type="term" value="C:cytosol"/>
    <property type="evidence" value="ECO:0007669"/>
    <property type="project" value="TreeGrafter"/>
</dbReference>
<feature type="region of interest" description="Disordered" evidence="1">
    <location>
        <begin position="1156"/>
        <end position="1239"/>
    </location>
</feature>
<dbReference type="Pfam" id="PF02358">
    <property type="entry name" value="Trehalose_PPase"/>
    <property type="match status" value="1"/>
</dbReference>
<proteinExistence type="predicted"/>